<dbReference type="SUPFAM" id="SSF53098">
    <property type="entry name" value="Ribonuclease H-like"/>
    <property type="match status" value="1"/>
</dbReference>
<keyword evidence="3" id="KW-0677">Repeat</keyword>
<protein>
    <recommendedName>
        <fullName evidence="9">C2H2-type domain-containing protein</fullName>
    </recommendedName>
</protein>
<evidence type="ECO:0000256" key="5">
    <source>
        <dbReference type="ARBA" id="ARBA00022833"/>
    </source>
</evidence>
<feature type="region of interest" description="Disordered" evidence="8">
    <location>
        <begin position="281"/>
        <end position="311"/>
    </location>
</feature>
<feature type="compositionally biased region" description="Polar residues" evidence="8">
    <location>
        <begin position="287"/>
        <end position="303"/>
    </location>
</feature>
<gene>
    <name evidence="10" type="primary">RvY_07486-1</name>
    <name evidence="10" type="synonym">RvY_07486.1</name>
    <name evidence="10" type="ORF">RvY_07486</name>
</gene>
<dbReference type="Proteomes" id="UP000186922">
    <property type="component" value="Unassembled WGS sequence"/>
</dbReference>
<keyword evidence="5" id="KW-0862">Zinc</keyword>
<dbReference type="GO" id="GO:0000981">
    <property type="term" value="F:DNA-binding transcription factor activity, RNA polymerase II-specific"/>
    <property type="evidence" value="ECO:0007669"/>
    <property type="project" value="TreeGrafter"/>
</dbReference>
<evidence type="ECO:0000256" key="2">
    <source>
        <dbReference type="ARBA" id="ARBA00022723"/>
    </source>
</evidence>
<comment type="subcellular location">
    <subcellularLocation>
        <location evidence="1">Nucleus</location>
    </subcellularLocation>
</comment>
<evidence type="ECO:0000313" key="11">
    <source>
        <dbReference type="Proteomes" id="UP000186922"/>
    </source>
</evidence>
<feature type="domain" description="C2H2-type" evidence="9">
    <location>
        <begin position="436"/>
        <end position="464"/>
    </location>
</feature>
<feature type="region of interest" description="Disordered" evidence="8">
    <location>
        <begin position="539"/>
        <end position="570"/>
    </location>
</feature>
<feature type="compositionally biased region" description="Basic residues" evidence="8">
    <location>
        <begin position="349"/>
        <end position="360"/>
    </location>
</feature>
<evidence type="ECO:0000256" key="3">
    <source>
        <dbReference type="ARBA" id="ARBA00022737"/>
    </source>
</evidence>
<evidence type="ECO:0000256" key="7">
    <source>
        <dbReference type="PROSITE-ProRule" id="PRU00042"/>
    </source>
</evidence>
<organism evidence="10 11">
    <name type="scientific">Ramazzottius varieornatus</name>
    <name type="common">Water bear</name>
    <name type="synonym">Tardigrade</name>
    <dbReference type="NCBI Taxonomy" id="947166"/>
    <lineage>
        <taxon>Eukaryota</taxon>
        <taxon>Metazoa</taxon>
        <taxon>Ecdysozoa</taxon>
        <taxon>Tardigrada</taxon>
        <taxon>Eutardigrada</taxon>
        <taxon>Parachela</taxon>
        <taxon>Hypsibioidea</taxon>
        <taxon>Ramazzottiidae</taxon>
        <taxon>Ramazzottius</taxon>
    </lineage>
</organism>
<dbReference type="EMBL" id="BDGG01000003">
    <property type="protein sequence ID" value="GAU95971.1"/>
    <property type="molecule type" value="Genomic_DNA"/>
</dbReference>
<dbReference type="InterPro" id="IPR012337">
    <property type="entry name" value="RNaseH-like_sf"/>
</dbReference>
<keyword evidence="6" id="KW-0539">Nucleus</keyword>
<reference evidence="10 11" key="1">
    <citation type="journal article" date="2016" name="Nat. Commun.">
        <title>Extremotolerant tardigrade genome and improved radiotolerance of human cultured cells by tardigrade-unique protein.</title>
        <authorList>
            <person name="Hashimoto T."/>
            <person name="Horikawa D.D."/>
            <person name="Saito Y."/>
            <person name="Kuwahara H."/>
            <person name="Kozuka-Hata H."/>
            <person name="Shin-I T."/>
            <person name="Minakuchi Y."/>
            <person name="Ohishi K."/>
            <person name="Motoyama A."/>
            <person name="Aizu T."/>
            <person name="Enomoto A."/>
            <person name="Kondo K."/>
            <person name="Tanaka S."/>
            <person name="Hara Y."/>
            <person name="Koshikawa S."/>
            <person name="Sagara H."/>
            <person name="Miura T."/>
            <person name="Yokobori S."/>
            <person name="Miyagawa K."/>
            <person name="Suzuki Y."/>
            <person name="Kubo T."/>
            <person name="Oyama M."/>
            <person name="Kohara Y."/>
            <person name="Fujiyama A."/>
            <person name="Arakawa K."/>
            <person name="Katayama T."/>
            <person name="Toyoda A."/>
            <person name="Kunieda T."/>
        </authorList>
    </citation>
    <scope>NUCLEOTIDE SEQUENCE [LARGE SCALE GENOMIC DNA]</scope>
    <source>
        <strain evidence="10 11">YOKOZUNA-1</strain>
    </source>
</reference>
<dbReference type="GO" id="GO:0000978">
    <property type="term" value="F:RNA polymerase II cis-regulatory region sequence-specific DNA binding"/>
    <property type="evidence" value="ECO:0007669"/>
    <property type="project" value="TreeGrafter"/>
</dbReference>
<dbReference type="SMART" id="SM00355">
    <property type="entry name" value="ZnF_C2H2"/>
    <property type="match status" value="5"/>
</dbReference>
<dbReference type="InterPro" id="IPR036236">
    <property type="entry name" value="Znf_C2H2_sf"/>
</dbReference>
<evidence type="ECO:0000313" key="10">
    <source>
        <dbReference type="EMBL" id="GAU95971.1"/>
    </source>
</evidence>
<dbReference type="PROSITE" id="PS50157">
    <property type="entry name" value="ZINC_FINGER_C2H2_2"/>
    <property type="match status" value="1"/>
</dbReference>
<proteinExistence type="predicted"/>
<dbReference type="AlphaFoldDB" id="A0A1D1V2K1"/>
<feature type="region of interest" description="Disordered" evidence="8">
    <location>
        <begin position="324"/>
        <end position="360"/>
    </location>
</feature>
<dbReference type="PANTHER" id="PTHR24388">
    <property type="entry name" value="ZINC FINGER PROTEIN"/>
    <property type="match status" value="1"/>
</dbReference>
<dbReference type="InterPro" id="IPR013087">
    <property type="entry name" value="Znf_C2H2_type"/>
</dbReference>
<dbReference type="GO" id="GO:0005634">
    <property type="term" value="C:nucleus"/>
    <property type="evidence" value="ECO:0007669"/>
    <property type="project" value="UniProtKB-SubCell"/>
</dbReference>
<evidence type="ECO:0000259" key="9">
    <source>
        <dbReference type="PROSITE" id="PS50157"/>
    </source>
</evidence>
<feature type="compositionally biased region" description="Low complexity" evidence="8">
    <location>
        <begin position="546"/>
        <end position="564"/>
    </location>
</feature>
<dbReference type="InterPro" id="IPR036397">
    <property type="entry name" value="RNaseH_sf"/>
</dbReference>
<dbReference type="SUPFAM" id="SSF57667">
    <property type="entry name" value="beta-beta-alpha zinc fingers"/>
    <property type="match status" value="1"/>
</dbReference>
<dbReference type="GO" id="GO:0008270">
    <property type="term" value="F:zinc ion binding"/>
    <property type="evidence" value="ECO:0007669"/>
    <property type="project" value="UniProtKB-KW"/>
</dbReference>
<dbReference type="Gene3D" id="3.30.160.60">
    <property type="entry name" value="Classic Zinc Finger"/>
    <property type="match status" value="2"/>
</dbReference>
<evidence type="ECO:0000256" key="1">
    <source>
        <dbReference type="ARBA" id="ARBA00004123"/>
    </source>
</evidence>
<dbReference type="OrthoDB" id="3561125at2759"/>
<dbReference type="PROSITE" id="PS00028">
    <property type="entry name" value="ZINC_FINGER_C2H2_1"/>
    <property type="match status" value="2"/>
</dbReference>
<accession>A0A1D1V2K1</accession>
<evidence type="ECO:0000256" key="4">
    <source>
        <dbReference type="ARBA" id="ARBA00022771"/>
    </source>
</evidence>
<comment type="caution">
    <text evidence="10">The sequence shown here is derived from an EMBL/GenBank/DDBJ whole genome shotgun (WGS) entry which is preliminary data.</text>
</comment>
<name>A0A1D1V2K1_RAMVA</name>
<evidence type="ECO:0000256" key="6">
    <source>
        <dbReference type="ARBA" id="ARBA00023242"/>
    </source>
</evidence>
<dbReference type="STRING" id="947166.A0A1D1V2K1"/>
<sequence length="656" mass="72988">MEGLFVYAAAIPTIWKKVRLEILGPFSTTTDGSRYLVFAVDPSTYWTEARALSQCNTDQIARFALSLLARFGRTEMSVVGQKPDFCAQLARSLESVLDMQNDFPQGMGQMDRNNHVTHGRHGAEHVYRLRDPPGGMNAGVTTGGMALDSDGQVICDAEGLSPAQASLFAQSDPVNPLPKHIAFSRIAKLLKQRTVNYTNLGSDLLTFVSAHPENWDVRLDGFLHYLRTSFAVCSKGYSAFHLAFGRNPNPITGRELMVRSLIGVKEVMALFNFEDSTKKIGPRLRQESPSAENRTPSSPSNAQPEEVQPQDMISEPEAHLETHNLVQGATSPTDREVGVTPRISENVKAKRKGKNNRKRKKADLLTVKCPRCPNTYVTCNEELELHLQCHAENGAGERIFRCPDCAKICKIWLNMVRHMAHHRPVSDFRKLPDDCYKCKHCAKEFKVPECLREHVAVVHEGKRRFECHLCHEKFKVYKTKMRHMDVKHANITYTCDLCNYSTKVRRNHKLHVDGHTKNSSEENFVADYTQRIDRAPGEVVLDGTYPSTSRRSSARSGSGRGPTTATATSQLGLFHQLHSMTSREARPSESHASSSFAGSTYGNGNLAAAHELGPPILYLSSSGNLLPAEPFHVRPAHPVNFVMLSPDAQTESLDGS</sequence>
<evidence type="ECO:0000256" key="8">
    <source>
        <dbReference type="SAM" id="MobiDB-lite"/>
    </source>
</evidence>
<dbReference type="InterPro" id="IPR050527">
    <property type="entry name" value="Snail/Krueppel_Znf"/>
</dbReference>
<keyword evidence="2" id="KW-0479">Metal-binding</keyword>
<keyword evidence="4 7" id="KW-0863">Zinc-finger</keyword>
<keyword evidence="11" id="KW-1185">Reference proteome</keyword>
<dbReference type="PANTHER" id="PTHR24388:SF54">
    <property type="entry name" value="PROTEIN ESCARGOT"/>
    <property type="match status" value="1"/>
</dbReference>
<dbReference type="Gene3D" id="3.30.420.10">
    <property type="entry name" value="Ribonuclease H-like superfamily/Ribonuclease H"/>
    <property type="match status" value="1"/>
</dbReference>